<dbReference type="Pfam" id="PF00535">
    <property type="entry name" value="Glycos_transf_2"/>
    <property type="match status" value="1"/>
</dbReference>
<evidence type="ECO:0000313" key="2">
    <source>
        <dbReference type="EMBL" id="MET6998754.1"/>
    </source>
</evidence>
<dbReference type="Gene3D" id="3.90.550.10">
    <property type="entry name" value="Spore Coat Polysaccharide Biosynthesis Protein SpsA, Chain A"/>
    <property type="match status" value="1"/>
</dbReference>
<dbReference type="PANTHER" id="PTHR22916:SF3">
    <property type="entry name" value="UDP-GLCNAC:BETAGAL BETA-1,3-N-ACETYLGLUCOSAMINYLTRANSFERASE-LIKE PROTEIN 1"/>
    <property type="match status" value="1"/>
</dbReference>
<dbReference type="InterPro" id="IPR001173">
    <property type="entry name" value="Glyco_trans_2-like"/>
</dbReference>
<name>A0ABV2T6V9_9BACT</name>
<dbReference type="EMBL" id="JBEXAC010000002">
    <property type="protein sequence ID" value="MET6998754.1"/>
    <property type="molecule type" value="Genomic_DNA"/>
</dbReference>
<proteinExistence type="predicted"/>
<comment type="caution">
    <text evidence="2">The sequence shown here is derived from an EMBL/GenBank/DDBJ whole genome shotgun (WGS) entry which is preliminary data.</text>
</comment>
<dbReference type="EC" id="2.4.-.-" evidence="2"/>
<dbReference type="RefSeq" id="WP_354661394.1">
    <property type="nucleotide sequence ID" value="NZ_JBEXAC010000002.1"/>
</dbReference>
<sequence length="268" mass="30866">MNVLVSIITPMFNVQNFLSETLESVIAQTYDNWELIAVDDCSMDNTLELARQFESRDARIKVVKAPMNGGAAAARNIGTKIAKGNFIAFLDSDDTWEKNKLEKQIKKMQETNAVFSFTAYSIIDESGNFIKTLKTPSHTNYKKLLRGCDIGCLTVIYNVDKLGKHYFLEPISEDYYSGLPEAILRRWGREDYVLWLEIAKNCEGEKSMLGIEEPLAFYRRRNGGISSDKKRAAWYQWLVYRRVERLSISASIINFIFYTINGFKKHYL</sequence>
<organism evidence="2 3">
    <name type="scientific">Chitinophaga defluvii</name>
    <dbReference type="NCBI Taxonomy" id="3163343"/>
    <lineage>
        <taxon>Bacteria</taxon>
        <taxon>Pseudomonadati</taxon>
        <taxon>Bacteroidota</taxon>
        <taxon>Chitinophagia</taxon>
        <taxon>Chitinophagales</taxon>
        <taxon>Chitinophagaceae</taxon>
        <taxon>Chitinophaga</taxon>
    </lineage>
</organism>
<dbReference type="PANTHER" id="PTHR22916">
    <property type="entry name" value="GLYCOSYLTRANSFERASE"/>
    <property type="match status" value="1"/>
</dbReference>
<evidence type="ECO:0000259" key="1">
    <source>
        <dbReference type="Pfam" id="PF00535"/>
    </source>
</evidence>
<reference evidence="2 3" key="1">
    <citation type="submission" date="2024-06" db="EMBL/GenBank/DDBJ databases">
        <title>Chitinophaga defluvii sp. nov., isolated from municipal sewage.</title>
        <authorList>
            <person name="Zhang L."/>
        </authorList>
    </citation>
    <scope>NUCLEOTIDE SEQUENCE [LARGE SCALE GENOMIC DNA]</scope>
    <source>
        <strain evidence="2 3">H8</strain>
    </source>
</reference>
<feature type="domain" description="Glycosyltransferase 2-like" evidence="1">
    <location>
        <begin position="6"/>
        <end position="142"/>
    </location>
</feature>
<keyword evidence="2" id="KW-0808">Transferase</keyword>
<keyword evidence="2" id="KW-0328">Glycosyltransferase</keyword>
<dbReference type="InterPro" id="IPR029044">
    <property type="entry name" value="Nucleotide-diphossugar_trans"/>
</dbReference>
<dbReference type="GO" id="GO:0016757">
    <property type="term" value="F:glycosyltransferase activity"/>
    <property type="evidence" value="ECO:0007669"/>
    <property type="project" value="UniProtKB-KW"/>
</dbReference>
<dbReference type="CDD" id="cd00761">
    <property type="entry name" value="Glyco_tranf_GTA_type"/>
    <property type="match status" value="1"/>
</dbReference>
<gene>
    <name evidence="2" type="ORF">ABR189_15330</name>
</gene>
<keyword evidence="3" id="KW-1185">Reference proteome</keyword>
<dbReference type="SUPFAM" id="SSF53448">
    <property type="entry name" value="Nucleotide-diphospho-sugar transferases"/>
    <property type="match status" value="1"/>
</dbReference>
<accession>A0ABV2T6V9</accession>
<dbReference type="Proteomes" id="UP001549749">
    <property type="component" value="Unassembled WGS sequence"/>
</dbReference>
<evidence type="ECO:0000313" key="3">
    <source>
        <dbReference type="Proteomes" id="UP001549749"/>
    </source>
</evidence>
<protein>
    <submittedName>
        <fullName evidence="2">Glycosyltransferase family 2 protein</fullName>
        <ecNumber evidence="2">2.4.-.-</ecNumber>
    </submittedName>
</protein>